<dbReference type="Proteomes" id="UP000259173">
    <property type="component" value="Unassembled WGS sequence"/>
</dbReference>
<dbReference type="InterPro" id="IPR000086">
    <property type="entry name" value="NUDIX_hydrolase_dom"/>
</dbReference>
<dbReference type="PROSITE" id="PS51462">
    <property type="entry name" value="NUDIX"/>
    <property type="match status" value="1"/>
</dbReference>
<dbReference type="Gene3D" id="3.90.79.10">
    <property type="entry name" value="Nucleoside Triphosphate Pyrophosphohydrolase"/>
    <property type="match status" value="1"/>
</dbReference>
<evidence type="ECO:0000256" key="2">
    <source>
        <dbReference type="ARBA" id="ARBA00022801"/>
    </source>
</evidence>
<comment type="caution">
    <text evidence="6">The sequence shown here is derived from an EMBL/GenBank/DDBJ whole genome shotgun (WGS) entry which is preliminary data.</text>
</comment>
<dbReference type="PANTHER" id="PTHR43046">
    <property type="entry name" value="GDP-MANNOSE MANNOSYL HYDROLASE"/>
    <property type="match status" value="1"/>
</dbReference>
<dbReference type="OrthoDB" id="9800065at2"/>
<evidence type="ECO:0000256" key="3">
    <source>
        <dbReference type="ARBA" id="ARBA00022842"/>
    </source>
</evidence>
<proteinExistence type="predicted"/>
<dbReference type="AlphaFoldDB" id="A0A059EBI9"/>
<dbReference type="GO" id="GO:0016787">
    <property type="term" value="F:hydrolase activity"/>
    <property type="evidence" value="ECO:0007669"/>
    <property type="project" value="UniProtKB-KW"/>
</dbReference>
<protein>
    <submittedName>
        <fullName evidence="5">NUDIX domain-containing protein</fullName>
    </submittedName>
</protein>
<name>A0A059EBI9_9PROT</name>
<sequence length="157" mass="17620">MSWLRTRLFHAYARLRRPMTMGVRGLVENEDGHILLVRHTYISGWHMPGGGVERNEPCVEALRREIEEEAGILMNGAPVLAGVYSNHASFPNDHVMLYHVPPGIWTQGKATALAEIAEIRWCPPDDVPDGTTNGTRLRLAEFYLGQARSPYWSGKAL</sequence>
<dbReference type="InterPro" id="IPR015797">
    <property type="entry name" value="NUDIX_hydrolase-like_dom_sf"/>
</dbReference>
<evidence type="ECO:0000256" key="1">
    <source>
        <dbReference type="ARBA" id="ARBA00001946"/>
    </source>
</evidence>
<dbReference type="STRING" id="1280948.HY36_00845"/>
<reference evidence="6 7" key="1">
    <citation type="journal article" date="2014" name="Antonie Van Leeuwenhoek">
        <title>Hyphomonas beringensis sp. nov. and Hyphomonas chukchiensis sp. nov., isolated from surface seawater of the Bering Sea and Chukchi Sea.</title>
        <authorList>
            <person name="Li C."/>
            <person name="Lai Q."/>
            <person name="Li G."/>
            <person name="Dong C."/>
            <person name="Wang J."/>
            <person name="Liao Y."/>
            <person name="Shao Z."/>
        </authorList>
    </citation>
    <scope>NUCLEOTIDE SEQUENCE [LARGE SCALE GENOMIC DNA]</scope>
    <source>
        <strain evidence="6 7">22II1-22F38</strain>
    </source>
</reference>
<dbReference type="InterPro" id="IPR020084">
    <property type="entry name" value="NUDIX_hydrolase_CS"/>
</dbReference>
<evidence type="ECO:0000313" key="8">
    <source>
        <dbReference type="Proteomes" id="UP000259173"/>
    </source>
</evidence>
<evidence type="ECO:0000313" key="6">
    <source>
        <dbReference type="EMBL" id="KCZ64950.1"/>
    </source>
</evidence>
<evidence type="ECO:0000313" key="5">
    <source>
        <dbReference type="EMBL" id="HAE94393.1"/>
    </source>
</evidence>
<dbReference type="Pfam" id="PF00293">
    <property type="entry name" value="NUDIX"/>
    <property type="match status" value="1"/>
</dbReference>
<reference evidence="5 8" key="2">
    <citation type="journal article" date="2018" name="Nat. Biotechnol.">
        <title>A standardized bacterial taxonomy based on genome phylogeny substantially revises the tree of life.</title>
        <authorList>
            <person name="Parks D.H."/>
            <person name="Chuvochina M."/>
            <person name="Waite D.W."/>
            <person name="Rinke C."/>
            <person name="Skarshewski A."/>
            <person name="Chaumeil P.A."/>
            <person name="Hugenholtz P."/>
        </authorList>
    </citation>
    <scope>NUCLEOTIDE SEQUENCE [LARGE SCALE GENOMIC DNA]</scope>
    <source>
        <strain evidence="5">UBA8557</strain>
    </source>
</reference>
<dbReference type="PANTHER" id="PTHR43046:SF12">
    <property type="entry name" value="GDP-MANNOSE MANNOSYL HYDROLASE"/>
    <property type="match status" value="1"/>
</dbReference>
<dbReference type="PATRIC" id="fig|1280948.3.peg.163"/>
<dbReference type="eggNOG" id="COG1051">
    <property type="taxonomic scope" value="Bacteria"/>
</dbReference>
<feature type="domain" description="Nudix hydrolase" evidence="4">
    <location>
        <begin position="18"/>
        <end position="144"/>
    </location>
</feature>
<dbReference type="PROSITE" id="PS00893">
    <property type="entry name" value="NUDIX_BOX"/>
    <property type="match status" value="1"/>
</dbReference>
<evidence type="ECO:0000313" key="7">
    <source>
        <dbReference type="Proteomes" id="UP000024547"/>
    </source>
</evidence>
<keyword evidence="7" id="KW-1185">Reference proteome</keyword>
<gene>
    <name evidence="5" type="ORF">DCG65_07520</name>
    <name evidence="6" type="ORF">HY36_00845</name>
</gene>
<accession>A0A059EBI9</accession>
<keyword evidence="3" id="KW-0460">Magnesium</keyword>
<comment type="cofactor">
    <cofactor evidence="1">
        <name>Mg(2+)</name>
        <dbReference type="ChEBI" id="CHEBI:18420"/>
    </cofactor>
</comment>
<organism evidence="6 7">
    <name type="scientific">Hyphomonas atlantica</name>
    <dbReference type="NCBI Taxonomy" id="1280948"/>
    <lineage>
        <taxon>Bacteria</taxon>
        <taxon>Pseudomonadati</taxon>
        <taxon>Pseudomonadota</taxon>
        <taxon>Alphaproteobacteria</taxon>
        <taxon>Hyphomonadales</taxon>
        <taxon>Hyphomonadaceae</taxon>
        <taxon>Hyphomonas</taxon>
    </lineage>
</organism>
<keyword evidence="2" id="KW-0378">Hydrolase</keyword>
<evidence type="ECO:0000259" key="4">
    <source>
        <dbReference type="PROSITE" id="PS51462"/>
    </source>
</evidence>
<dbReference type="EMBL" id="DMBR01000226">
    <property type="protein sequence ID" value="HAE94393.1"/>
    <property type="molecule type" value="Genomic_DNA"/>
</dbReference>
<dbReference type="EMBL" id="AWFH01000001">
    <property type="protein sequence ID" value="KCZ64950.1"/>
    <property type="molecule type" value="Genomic_DNA"/>
</dbReference>
<dbReference type="SUPFAM" id="SSF55811">
    <property type="entry name" value="Nudix"/>
    <property type="match status" value="1"/>
</dbReference>
<dbReference type="RefSeq" id="WP_035546977.1">
    <property type="nucleotide sequence ID" value="NZ_AWFH01000001.1"/>
</dbReference>
<dbReference type="Proteomes" id="UP000024547">
    <property type="component" value="Unassembled WGS sequence"/>
</dbReference>